<protein>
    <recommendedName>
        <fullName evidence="2">Disease resistance R13L4/SHOC-2-like LRR domain-containing protein</fullName>
    </recommendedName>
</protein>
<dbReference type="SUPFAM" id="SSF52047">
    <property type="entry name" value="RNI-like"/>
    <property type="match status" value="1"/>
</dbReference>
<dbReference type="AlphaFoldDB" id="A0AAQ3NWD7"/>
<keyword evidence="1" id="KW-0677">Repeat</keyword>
<gene>
    <name evidence="3" type="ORF">V8G54_009254</name>
</gene>
<evidence type="ECO:0000256" key="1">
    <source>
        <dbReference type="ARBA" id="ARBA00022737"/>
    </source>
</evidence>
<proteinExistence type="predicted"/>
<sequence length="108" mass="12308">MMKKEYQGKPVTYPDYKSLCDAEGLGTFINFGKHCEMSTEEVISNFKFLRVLSLGWCIKVPDSIGDLIHLRSLNLSGTDVERLPDSTCSLYNLQELKLNNCFKLKELP</sequence>
<dbReference type="Gene3D" id="3.80.10.10">
    <property type="entry name" value="Ribonuclease Inhibitor"/>
    <property type="match status" value="1"/>
</dbReference>
<evidence type="ECO:0000313" key="3">
    <source>
        <dbReference type="EMBL" id="WVZ16272.1"/>
    </source>
</evidence>
<dbReference type="InterPro" id="IPR032675">
    <property type="entry name" value="LRR_dom_sf"/>
</dbReference>
<dbReference type="Pfam" id="PF23598">
    <property type="entry name" value="LRR_14"/>
    <property type="match status" value="1"/>
</dbReference>
<evidence type="ECO:0000313" key="4">
    <source>
        <dbReference type="Proteomes" id="UP001374535"/>
    </source>
</evidence>
<dbReference type="PANTHER" id="PTHR47186:SF43">
    <property type="entry name" value="TYPE DISEASE RESISTANCE PROTEIN CNL-J3, PUTATIVE-RELATED"/>
    <property type="match status" value="1"/>
</dbReference>
<reference evidence="3 4" key="1">
    <citation type="journal article" date="2023" name="Life. Sci Alliance">
        <title>Evolutionary insights into 3D genome organization and epigenetic landscape of Vigna mungo.</title>
        <authorList>
            <person name="Junaid A."/>
            <person name="Singh B."/>
            <person name="Bhatia S."/>
        </authorList>
    </citation>
    <scope>NUCLEOTIDE SEQUENCE [LARGE SCALE GENOMIC DNA]</scope>
    <source>
        <strain evidence="3">Urdbean</strain>
    </source>
</reference>
<dbReference type="EMBL" id="CP144698">
    <property type="protein sequence ID" value="WVZ16272.1"/>
    <property type="molecule type" value="Genomic_DNA"/>
</dbReference>
<dbReference type="InterPro" id="IPR055414">
    <property type="entry name" value="LRR_R13L4/SHOC2-like"/>
</dbReference>
<evidence type="ECO:0000259" key="2">
    <source>
        <dbReference type="Pfam" id="PF23598"/>
    </source>
</evidence>
<organism evidence="3 4">
    <name type="scientific">Vigna mungo</name>
    <name type="common">Black gram</name>
    <name type="synonym">Phaseolus mungo</name>
    <dbReference type="NCBI Taxonomy" id="3915"/>
    <lineage>
        <taxon>Eukaryota</taxon>
        <taxon>Viridiplantae</taxon>
        <taxon>Streptophyta</taxon>
        <taxon>Embryophyta</taxon>
        <taxon>Tracheophyta</taxon>
        <taxon>Spermatophyta</taxon>
        <taxon>Magnoliopsida</taxon>
        <taxon>eudicotyledons</taxon>
        <taxon>Gunneridae</taxon>
        <taxon>Pentapetalae</taxon>
        <taxon>rosids</taxon>
        <taxon>fabids</taxon>
        <taxon>Fabales</taxon>
        <taxon>Fabaceae</taxon>
        <taxon>Papilionoideae</taxon>
        <taxon>50 kb inversion clade</taxon>
        <taxon>NPAAA clade</taxon>
        <taxon>indigoferoid/millettioid clade</taxon>
        <taxon>Phaseoleae</taxon>
        <taxon>Vigna</taxon>
    </lineage>
</organism>
<feature type="domain" description="Disease resistance R13L4/SHOC-2-like LRR" evidence="2">
    <location>
        <begin position="35"/>
        <end position="108"/>
    </location>
</feature>
<dbReference type="Proteomes" id="UP001374535">
    <property type="component" value="Chromosome 3"/>
</dbReference>
<feature type="non-terminal residue" evidence="3">
    <location>
        <position position="108"/>
    </location>
</feature>
<dbReference type="PANTHER" id="PTHR47186">
    <property type="entry name" value="LEUCINE-RICH REPEAT-CONTAINING PROTEIN 57"/>
    <property type="match status" value="1"/>
</dbReference>
<name>A0AAQ3NWD7_VIGMU</name>
<keyword evidence="4" id="KW-1185">Reference proteome</keyword>
<accession>A0AAQ3NWD7</accession>